<dbReference type="GO" id="GO:0003743">
    <property type="term" value="F:translation initiation factor activity"/>
    <property type="evidence" value="ECO:0007669"/>
    <property type="project" value="UniProtKB-KW"/>
</dbReference>
<proteinExistence type="predicted"/>
<dbReference type="VEuPathDB" id="GiardiaDB:SS50377_20871"/>
<gene>
    <name evidence="1" type="ORF">SS50377_16585</name>
    <name evidence="2" type="ORF">SS50377_20871</name>
</gene>
<evidence type="ECO:0000313" key="2">
    <source>
        <dbReference type="EMBL" id="KAH0577517.1"/>
    </source>
</evidence>
<dbReference type="EMBL" id="KI546135">
    <property type="protein sequence ID" value="EST43547.1"/>
    <property type="molecule type" value="Genomic_DNA"/>
</dbReference>
<reference evidence="1 2" key="1">
    <citation type="journal article" date="2014" name="PLoS Genet.">
        <title>The Genome of Spironucleus salmonicida Highlights a Fish Pathogen Adapted to Fluctuating Environments.</title>
        <authorList>
            <person name="Xu F."/>
            <person name="Jerlstrom-Hultqvist J."/>
            <person name="Einarsson E."/>
            <person name="Astvaldsson A."/>
            <person name="Svard S.G."/>
            <person name="Andersson J.O."/>
        </authorList>
    </citation>
    <scope>NUCLEOTIDE SEQUENCE</scope>
    <source>
        <strain evidence="2">ATCC 50377</strain>
    </source>
</reference>
<protein>
    <submittedName>
        <fullName evidence="1">Eukaryotic translation initiation factor 3 subunit G</fullName>
    </submittedName>
</protein>
<dbReference type="Proteomes" id="UP000018208">
    <property type="component" value="Unassembled WGS sequence"/>
</dbReference>
<evidence type="ECO:0000313" key="1">
    <source>
        <dbReference type="EMBL" id="EST43547.1"/>
    </source>
</evidence>
<organism evidence="1">
    <name type="scientific">Spironucleus salmonicida</name>
    <dbReference type="NCBI Taxonomy" id="348837"/>
    <lineage>
        <taxon>Eukaryota</taxon>
        <taxon>Metamonada</taxon>
        <taxon>Diplomonadida</taxon>
        <taxon>Hexamitidae</taxon>
        <taxon>Hexamitinae</taxon>
        <taxon>Spironucleus</taxon>
    </lineage>
</organism>
<name>V6LG94_9EUKA</name>
<evidence type="ECO:0000313" key="3">
    <source>
        <dbReference type="Proteomes" id="UP000018208"/>
    </source>
</evidence>
<dbReference type="EMBL" id="AUWU02000001">
    <property type="protein sequence ID" value="KAH0577517.1"/>
    <property type="molecule type" value="Genomic_DNA"/>
</dbReference>
<dbReference type="AlphaFoldDB" id="V6LG94"/>
<keyword evidence="1" id="KW-0648">Protein biosynthesis</keyword>
<keyword evidence="1" id="KW-0396">Initiation factor</keyword>
<reference evidence="2" key="2">
    <citation type="submission" date="2020-12" db="EMBL/GenBank/DDBJ databases">
        <title>New Spironucleus salmonicida genome in near-complete chromosomes.</title>
        <authorList>
            <person name="Xu F."/>
            <person name="Kurt Z."/>
            <person name="Jimenez-Gonzalez A."/>
            <person name="Astvaldsson A."/>
            <person name="Andersson J.O."/>
            <person name="Svard S.G."/>
        </authorList>
    </citation>
    <scope>NUCLEOTIDE SEQUENCE</scope>
    <source>
        <strain evidence="2">ATCC 50377</strain>
    </source>
</reference>
<keyword evidence="3" id="KW-1185">Reference proteome</keyword>
<sequence length="265" mass="30927">MAYVPGQIYRPTKNLTLKTEIDKEGFYTETQYTYFEKGDEDVKTQVVTNQLIQSQVMLSSAAIRRYNARQHELTNATNPQPPEQDFLAPNEVRVQINRQHVKNSSTTIQCQICRGPHISQDCPVKDILQKKQIKGEIVYSCKIEPIPMGWERPELQKFLDGRFQAVQKHVNKLQQDKISAITQGHENEEKNIEKQLVELRKVMIGYPPKNLFIREDNKDKRWRFAFAHFITEEAAKMCEKSIQKIEIVGENTFLYAMYTGAREFK</sequence>
<accession>V6LG94</accession>